<evidence type="ECO:0000313" key="1">
    <source>
        <dbReference type="EMBL" id="WEK34905.1"/>
    </source>
</evidence>
<organism evidence="1 2">
    <name type="scientific">Candidatus Pseudobacter hemicellulosilyticus</name>
    <dbReference type="NCBI Taxonomy" id="3121375"/>
    <lineage>
        <taxon>Bacteria</taxon>
        <taxon>Pseudomonadati</taxon>
        <taxon>Bacteroidota</taxon>
        <taxon>Chitinophagia</taxon>
        <taxon>Chitinophagales</taxon>
        <taxon>Chitinophagaceae</taxon>
        <taxon>Pseudobacter</taxon>
    </lineage>
</organism>
<protein>
    <submittedName>
        <fullName evidence="1">Uncharacterized protein</fullName>
    </submittedName>
</protein>
<proteinExistence type="predicted"/>
<dbReference type="AlphaFoldDB" id="A0AAJ5WUZ4"/>
<evidence type="ECO:0000313" key="2">
    <source>
        <dbReference type="Proteomes" id="UP001220610"/>
    </source>
</evidence>
<gene>
    <name evidence="1" type="ORF">P0Y53_20650</name>
</gene>
<reference evidence="1" key="1">
    <citation type="submission" date="2023-03" db="EMBL/GenBank/DDBJ databases">
        <title>Andean soil-derived lignocellulolytic bacterial consortium as a source of novel taxa and putative plastic-active enzymes.</title>
        <authorList>
            <person name="Diaz-Garcia L."/>
            <person name="Chuvochina M."/>
            <person name="Feuerriegel G."/>
            <person name="Bunk B."/>
            <person name="Sproer C."/>
            <person name="Streit W.R."/>
            <person name="Rodriguez L.M."/>
            <person name="Overmann J."/>
            <person name="Jimenez D.J."/>
        </authorList>
    </citation>
    <scope>NUCLEOTIDE SEQUENCE</scope>
    <source>
        <strain evidence="1">MAG 7</strain>
    </source>
</reference>
<name>A0AAJ5WUZ4_9BACT</name>
<accession>A0AAJ5WUZ4</accession>
<sequence length="108" mass="12192">MGCWQTRRKAARQRIIGAAVAGIKQLSSLKNACCGITKMDSRRPENRVGPEGFPSQRADSWKQQLKIIPDYLMPRSLDCSFMGWNILRYFLNALGCGQLSKMGQEEEP</sequence>
<dbReference type="Proteomes" id="UP001220610">
    <property type="component" value="Chromosome"/>
</dbReference>
<dbReference type="EMBL" id="CP119311">
    <property type="protein sequence ID" value="WEK34905.1"/>
    <property type="molecule type" value="Genomic_DNA"/>
</dbReference>